<dbReference type="SUPFAM" id="SSF57889">
    <property type="entry name" value="Cysteine-rich domain"/>
    <property type="match status" value="4"/>
</dbReference>
<proteinExistence type="predicted"/>
<feature type="region of interest" description="Disordered" evidence="2">
    <location>
        <begin position="414"/>
        <end position="461"/>
    </location>
</feature>
<evidence type="ECO:0000256" key="1">
    <source>
        <dbReference type="ARBA" id="ARBA00022737"/>
    </source>
</evidence>
<dbReference type="InterPro" id="IPR046349">
    <property type="entry name" value="C1-like_sf"/>
</dbReference>
<protein>
    <submittedName>
        <fullName evidence="4">C1-like protein</fullName>
    </submittedName>
</protein>
<evidence type="ECO:0000313" key="5">
    <source>
        <dbReference type="Proteomes" id="UP000188268"/>
    </source>
</evidence>
<dbReference type="PANTHER" id="PTHR46288">
    <property type="entry name" value="PHORBOL-ESTER/DAG-TYPE DOMAIN-CONTAINING PROTEIN"/>
    <property type="match status" value="1"/>
</dbReference>
<organism evidence="4 5">
    <name type="scientific">Corchorus capsularis</name>
    <name type="common">Jute</name>
    <dbReference type="NCBI Taxonomy" id="210143"/>
    <lineage>
        <taxon>Eukaryota</taxon>
        <taxon>Viridiplantae</taxon>
        <taxon>Streptophyta</taxon>
        <taxon>Embryophyta</taxon>
        <taxon>Tracheophyta</taxon>
        <taxon>Spermatophyta</taxon>
        <taxon>Magnoliopsida</taxon>
        <taxon>eudicotyledons</taxon>
        <taxon>Gunneridae</taxon>
        <taxon>Pentapetalae</taxon>
        <taxon>rosids</taxon>
        <taxon>malvids</taxon>
        <taxon>Malvales</taxon>
        <taxon>Malvaceae</taxon>
        <taxon>Grewioideae</taxon>
        <taxon>Apeibeae</taxon>
        <taxon>Corchorus</taxon>
    </lineage>
</organism>
<dbReference type="EMBL" id="AWWV01009723">
    <property type="protein sequence ID" value="OMO84482.1"/>
    <property type="molecule type" value="Genomic_DNA"/>
</dbReference>
<comment type="caution">
    <text evidence="4">The sequence shown here is derived from an EMBL/GenBank/DDBJ whole genome shotgun (WGS) entry which is preliminary data.</text>
</comment>
<evidence type="ECO:0000259" key="3">
    <source>
        <dbReference type="Pfam" id="PF03107"/>
    </source>
</evidence>
<reference evidence="4 5" key="1">
    <citation type="submission" date="2013-09" db="EMBL/GenBank/DDBJ databases">
        <title>Corchorus capsularis genome sequencing.</title>
        <authorList>
            <person name="Alam M."/>
            <person name="Haque M.S."/>
            <person name="Islam M.S."/>
            <person name="Emdad E.M."/>
            <person name="Islam M.M."/>
            <person name="Ahmed B."/>
            <person name="Halim A."/>
            <person name="Hossen Q.M.M."/>
            <person name="Hossain M.Z."/>
            <person name="Ahmed R."/>
            <person name="Khan M.M."/>
            <person name="Islam R."/>
            <person name="Rashid M.M."/>
            <person name="Khan S.A."/>
            <person name="Rahman M.S."/>
            <person name="Alam M."/>
        </authorList>
    </citation>
    <scope>NUCLEOTIDE SEQUENCE [LARGE SCALE GENOMIC DNA]</scope>
    <source>
        <strain evidence="5">cv. CVL-1</strain>
        <tissue evidence="4">Whole seedling</tissue>
    </source>
</reference>
<keyword evidence="5" id="KW-1185">Reference proteome</keyword>
<gene>
    <name evidence="4" type="ORF">CCACVL1_10802</name>
</gene>
<evidence type="ECO:0000256" key="2">
    <source>
        <dbReference type="SAM" id="MobiDB-lite"/>
    </source>
</evidence>
<dbReference type="Proteomes" id="UP000188268">
    <property type="component" value="Unassembled WGS sequence"/>
</dbReference>
<dbReference type="PANTHER" id="PTHR46288:SF27">
    <property type="entry name" value="CYSTEINE_HISTIDINE-RICH C1 DOMAIN FAMILY PROTEIN"/>
    <property type="match status" value="1"/>
</dbReference>
<dbReference type="Gramene" id="OMO84482">
    <property type="protein sequence ID" value="OMO84482"/>
    <property type="gene ID" value="CCACVL1_10802"/>
</dbReference>
<feature type="domain" description="DC1" evidence="3">
    <location>
        <begin position="88"/>
        <end position="135"/>
    </location>
</feature>
<feature type="domain" description="DC1" evidence="3">
    <location>
        <begin position="16"/>
        <end position="50"/>
    </location>
</feature>
<accession>A0A1R3IPI0</accession>
<evidence type="ECO:0000313" key="4">
    <source>
        <dbReference type="EMBL" id="OMO84482.1"/>
    </source>
</evidence>
<dbReference type="OrthoDB" id="1884766at2759"/>
<keyword evidence="1" id="KW-0677">Repeat</keyword>
<feature type="domain" description="DC1" evidence="3">
    <location>
        <begin position="347"/>
        <end position="399"/>
    </location>
</feature>
<dbReference type="STRING" id="210143.A0A1R3IPI0"/>
<sequence length="461" mass="53641">MNINTQQQLLIDPIIHEHPLRFHEEATEKLKFCSACRLELRGASYICTKCPDRYTQNYDRYVQYHLDPERKFYLHEKCAKLPYEIQHPSHSSHPLNLYTKYPYKGFKICDECGDIPRGFIYLCEECNFMLDVKCAAQTAQENGVSSMQHKGIESSRHHFGHEHDLLIGHCSDPINQVGCNICELPISGQAHFCPGSSCHYIVHESCLRLPEKMQVPFHAGHMMVMRSKDSQKYPNYFFRMSPPRCYACHGFFSSIVGYECEECPLYFLHSTCANSLRRPLMKLESHEHNLYYLGTDCQLLSANYNFPFNCSKCRKNCRGQPFYRCMECNDINFHLECVPLLHIVKSRHHIHPLTLKDSFIEDDSGEYYCDICEEERFAKDHVYYCEECKGLFLAHIECALAKVEYVVSYLDGQEREESRIESEPSSSDNEYDSSVNSESSYDDDEQSVQDKEEEDSSAQES</sequence>
<dbReference type="OMA" id="ICEEERF"/>
<name>A0A1R3IPI0_COCAP</name>
<dbReference type="AlphaFoldDB" id="A0A1R3IPI0"/>
<dbReference type="InterPro" id="IPR004146">
    <property type="entry name" value="DC1"/>
</dbReference>
<dbReference type="Pfam" id="PF03107">
    <property type="entry name" value="C1_2"/>
    <property type="match status" value="3"/>
</dbReference>
<feature type="compositionally biased region" description="Acidic residues" evidence="2">
    <location>
        <begin position="440"/>
        <end position="461"/>
    </location>
</feature>